<evidence type="ECO:0000256" key="2">
    <source>
        <dbReference type="ARBA" id="ARBA00006432"/>
    </source>
</evidence>
<name>F6K7G8_9ACTN</name>
<dbReference type="Pfam" id="PF00668">
    <property type="entry name" value="Condensation"/>
    <property type="match status" value="1"/>
</dbReference>
<comment type="similarity">
    <text evidence="2">Belongs to the ATP-dependent AMP-binding enzyme family.</text>
</comment>
<dbReference type="Gene3D" id="3.30.559.10">
    <property type="entry name" value="Chloramphenicol acetyltransferase-like domain"/>
    <property type="match status" value="1"/>
</dbReference>
<dbReference type="SUPFAM" id="SSF53474">
    <property type="entry name" value="alpha/beta-Hydrolases"/>
    <property type="match status" value="1"/>
</dbReference>
<comment type="cofactor">
    <cofactor evidence="1">
        <name>pantetheine 4'-phosphate</name>
        <dbReference type="ChEBI" id="CHEBI:47942"/>
    </cofactor>
</comment>
<evidence type="ECO:0000256" key="4">
    <source>
        <dbReference type="ARBA" id="ARBA00022553"/>
    </source>
</evidence>
<dbReference type="PROSITE" id="PS00455">
    <property type="entry name" value="AMP_BINDING"/>
    <property type="match status" value="1"/>
</dbReference>
<dbReference type="InterPro" id="IPR042099">
    <property type="entry name" value="ANL_N_sf"/>
</dbReference>
<dbReference type="SUPFAM" id="SSF56801">
    <property type="entry name" value="Acetyl-CoA synthetase-like"/>
    <property type="match status" value="2"/>
</dbReference>
<dbReference type="SUPFAM" id="SSF52777">
    <property type="entry name" value="CoA-dependent acyltransferases"/>
    <property type="match status" value="2"/>
</dbReference>
<dbReference type="InterPro" id="IPR036291">
    <property type="entry name" value="NAD(P)-bd_dom_sf"/>
</dbReference>
<keyword evidence="4" id="KW-0597">Phosphoprotein</keyword>
<dbReference type="GO" id="GO:0017000">
    <property type="term" value="P:antibiotic biosynthetic process"/>
    <property type="evidence" value="ECO:0007669"/>
    <property type="project" value="UniProtKB-ARBA"/>
</dbReference>
<dbReference type="Gene3D" id="3.40.50.720">
    <property type="entry name" value="NAD(P)-binding Rossmann-like Domain"/>
    <property type="match status" value="1"/>
</dbReference>
<dbReference type="SMART" id="SM00824">
    <property type="entry name" value="PKS_TE"/>
    <property type="match status" value="1"/>
</dbReference>
<dbReference type="InterPro" id="IPR020802">
    <property type="entry name" value="TesA-like"/>
</dbReference>
<evidence type="ECO:0000313" key="7">
    <source>
        <dbReference type="EMBL" id="AEF33080.1"/>
    </source>
</evidence>
<dbReference type="InterPro" id="IPR009081">
    <property type="entry name" value="PP-bd_ACP"/>
</dbReference>
<dbReference type="Pfam" id="PF08659">
    <property type="entry name" value="KR"/>
    <property type="match status" value="1"/>
</dbReference>
<dbReference type="FunFam" id="3.30.559.10:FF:000012">
    <property type="entry name" value="Non-ribosomal peptide synthetase"/>
    <property type="match status" value="1"/>
</dbReference>
<dbReference type="RefSeq" id="WP_051829854.1">
    <property type="nucleotide sequence ID" value="NZ_JOAY01000020.1"/>
</dbReference>
<dbReference type="SMART" id="SM00822">
    <property type="entry name" value="PKS_KR"/>
    <property type="match status" value="1"/>
</dbReference>
<feature type="domain" description="Carrier" evidence="6">
    <location>
        <begin position="2111"/>
        <end position="2186"/>
    </location>
</feature>
<dbReference type="GO" id="GO:0003824">
    <property type="term" value="F:catalytic activity"/>
    <property type="evidence" value="ECO:0007669"/>
    <property type="project" value="InterPro"/>
</dbReference>
<organism evidence="7">
    <name type="scientific">Streptomyces pyridomyceticus</name>
    <dbReference type="NCBI Taxonomy" id="68260"/>
    <lineage>
        <taxon>Bacteria</taxon>
        <taxon>Bacillati</taxon>
        <taxon>Actinomycetota</taxon>
        <taxon>Actinomycetes</taxon>
        <taxon>Kitasatosporales</taxon>
        <taxon>Streptomycetaceae</taxon>
        <taxon>Streptomyces</taxon>
    </lineage>
</organism>
<dbReference type="Gene3D" id="3.40.50.12780">
    <property type="entry name" value="N-terminal domain of ligase-like"/>
    <property type="match status" value="2"/>
</dbReference>
<gene>
    <name evidence="7" type="primary">pyrG</name>
</gene>
<dbReference type="InterPro" id="IPR057326">
    <property type="entry name" value="KR_dom"/>
</dbReference>
<dbReference type="Gene3D" id="3.30.300.30">
    <property type="match status" value="2"/>
</dbReference>
<dbReference type="Gene3D" id="3.30.559.30">
    <property type="entry name" value="Nonribosomal peptide synthetase, condensation domain"/>
    <property type="match status" value="1"/>
</dbReference>
<feature type="region of interest" description="Disordered" evidence="5">
    <location>
        <begin position="979"/>
        <end position="1016"/>
    </location>
</feature>
<dbReference type="Pfam" id="PF00975">
    <property type="entry name" value="Thioesterase"/>
    <property type="match status" value="1"/>
</dbReference>
<dbReference type="GO" id="GO:0008610">
    <property type="term" value="P:lipid biosynthetic process"/>
    <property type="evidence" value="ECO:0007669"/>
    <property type="project" value="UniProtKB-ARBA"/>
</dbReference>
<evidence type="ECO:0000259" key="6">
    <source>
        <dbReference type="PROSITE" id="PS50075"/>
    </source>
</evidence>
<evidence type="ECO:0000256" key="3">
    <source>
        <dbReference type="ARBA" id="ARBA00022450"/>
    </source>
</evidence>
<dbReference type="Gene3D" id="3.40.50.1820">
    <property type="entry name" value="alpha/beta hydrolase"/>
    <property type="match status" value="1"/>
</dbReference>
<dbReference type="GO" id="GO:0043041">
    <property type="term" value="P:amino acid activation for nonribosomal peptide biosynthetic process"/>
    <property type="evidence" value="ECO:0007669"/>
    <property type="project" value="TreeGrafter"/>
</dbReference>
<evidence type="ECO:0000256" key="5">
    <source>
        <dbReference type="SAM" id="MobiDB-lite"/>
    </source>
</evidence>
<dbReference type="Pfam" id="PF00550">
    <property type="entry name" value="PP-binding"/>
    <property type="match status" value="1"/>
</dbReference>
<dbReference type="EMBL" id="HM436809">
    <property type="protein sequence ID" value="AEF33080.1"/>
    <property type="molecule type" value="Genomic_DNA"/>
</dbReference>
<dbReference type="Pfam" id="PF00501">
    <property type="entry name" value="AMP-binding"/>
    <property type="match status" value="2"/>
</dbReference>
<dbReference type="InterPro" id="IPR020845">
    <property type="entry name" value="AMP-binding_CS"/>
</dbReference>
<dbReference type="PANTHER" id="PTHR45527">
    <property type="entry name" value="NONRIBOSOMAL PEPTIDE SYNTHETASE"/>
    <property type="match status" value="1"/>
</dbReference>
<dbReference type="GO" id="GO:0005737">
    <property type="term" value="C:cytoplasm"/>
    <property type="evidence" value="ECO:0007669"/>
    <property type="project" value="TreeGrafter"/>
</dbReference>
<dbReference type="InterPro" id="IPR020806">
    <property type="entry name" value="PKS_PP-bd"/>
</dbReference>
<dbReference type="InterPro" id="IPR006162">
    <property type="entry name" value="Ppantetheine_attach_site"/>
</dbReference>
<dbReference type="FunFam" id="1.10.1200.10:FF:000016">
    <property type="entry name" value="Non-ribosomal peptide synthase"/>
    <property type="match status" value="1"/>
</dbReference>
<dbReference type="SUPFAM" id="SSF47336">
    <property type="entry name" value="ACP-like"/>
    <property type="match status" value="1"/>
</dbReference>
<dbReference type="InterPro" id="IPR029058">
    <property type="entry name" value="AB_hydrolase_fold"/>
</dbReference>
<dbReference type="PANTHER" id="PTHR45527:SF1">
    <property type="entry name" value="FATTY ACID SYNTHASE"/>
    <property type="match status" value="1"/>
</dbReference>
<keyword evidence="3" id="KW-0596">Phosphopantetheine</keyword>
<dbReference type="PROSITE" id="PS50075">
    <property type="entry name" value="CARRIER"/>
    <property type="match status" value="1"/>
</dbReference>
<dbReference type="GO" id="GO:0072330">
    <property type="term" value="P:monocarboxylic acid biosynthetic process"/>
    <property type="evidence" value="ECO:0007669"/>
    <property type="project" value="UniProtKB-ARBA"/>
</dbReference>
<dbReference type="InterPro" id="IPR001031">
    <property type="entry name" value="Thioesterase"/>
</dbReference>
<dbReference type="SUPFAM" id="SSF51735">
    <property type="entry name" value="NAD(P)-binding Rossmann-fold domains"/>
    <property type="match status" value="2"/>
</dbReference>
<evidence type="ECO:0000256" key="1">
    <source>
        <dbReference type="ARBA" id="ARBA00001957"/>
    </source>
</evidence>
<dbReference type="GO" id="GO:0031177">
    <property type="term" value="F:phosphopantetheine binding"/>
    <property type="evidence" value="ECO:0007669"/>
    <property type="project" value="InterPro"/>
</dbReference>
<dbReference type="InterPro" id="IPR013968">
    <property type="entry name" value="PKS_KR"/>
</dbReference>
<dbReference type="CDD" id="cd19531">
    <property type="entry name" value="LCL_NRPS-like"/>
    <property type="match status" value="1"/>
</dbReference>
<proteinExistence type="inferred from homology"/>
<dbReference type="InterPro" id="IPR023213">
    <property type="entry name" value="CAT-like_dom_sf"/>
</dbReference>
<dbReference type="PROSITE" id="PS00012">
    <property type="entry name" value="PHOSPHOPANTETHEINE"/>
    <property type="match status" value="1"/>
</dbReference>
<accession>F6K7G8</accession>
<dbReference type="GO" id="GO:0044550">
    <property type="term" value="P:secondary metabolite biosynthetic process"/>
    <property type="evidence" value="ECO:0007669"/>
    <property type="project" value="TreeGrafter"/>
</dbReference>
<sequence>MPSASTSETQEPATDVRTAPEEAADVLEFPATYAQQGLWFFYRLNPHSAFYNVSMMHRLTGELDTAVLRSALNDVVQRHEALRTTFREHDGELRQVVADAVDIALPVHEAAGSAADRTAPHEVPAVREQLTGLIQAPFDLENGPLLRAALVRTAPADHLLVLSMHHIVVDGWSLGIFLRELAEAYRARRAGQAPQLPELAIQYGDYAEWQAEQLHGPALQDGLDYWRARLGGDLPELRLATDRPRPEARSFVGARFDFTFDEELTAGLREMCRAEGVTLYMVLFAGVSALLHRYTGQDDFILGTPMAGRDDAQTQPLIGSFVNTLPMRADLSGDPSFTRVLGRVREMSQGAYAHDDIPFEKIVQEVAPQRGIGANPLFQVTFALQNYELGGFELDGVHAERIAVEEGTARFDLEVHCWDDPDRLRGSFVYSTDLFDRATLERMAAHLTKVFEGALADPSRTIGELSLLTEDDHLVLDAVAGPDAGFDADATVPRLFAAQVTARPGATAVRAPGATLSYAELAAGVSALAARLRAAGLTPGARAGLHLDGPVDELVGTLAVLEAGGVCVPLNPSDDPALLRRSTRRTGLALLLTRGAAGDWADGLTAVDLDTAAPAGVGPDAAPAPVRPAGSAPALLLDVPGGPLVLDHAGLADRLARLAAAAALTTGDVVARHAPWGQERAVWEALLPVCHGASLAAVGGAGVPGDATVVIAADSDLSGILAADAPTLSPRALLCLASVPSPALVRRCHDRFGPAARWVYATSHAGPTGVAESAPTDAALLFAPLRAVRMLDARGATTPVGVPAEVYVGGSGLARPALGSGPVTWAAAGDTGRITADGKLEILARRPGTAVVSGVPVDLAEVTAAILAEQAVAEVTVVERRATAGHTELVGYAVRCGQVTSQRLVQAARAALPGGAALAAVVFVTALPRTPGGGVDTAALSELPVLDDELIGAWEQALSERGVPAVVVVAESDPAPAAEDFVDPRALGRDTAAESTPTGGAGTAGDSDVPAISSGGPALDPGAANLAEVLRRVAADPASGDLVYVSAQGEEDHQSYGELRDEASRVLGGLRALGTRPGDQVILQLADNRDFVTGLWACVLGGFVAVPLAVSPTYAEDTAATNKLAGAWTLLSGPLLLTDRTLAGPLRGLGERLGWQEPRLAVLDDLRDGPQATDWHDSRGDDLVLLLLTSGSTGRPKAVELRHRNVLARTAAARHVYELTQRDVSFNWMPLDHVGGIVMSHIRDVFVGCRQIQAPTQWVLADPLRWTAKMAEHRVTTTWAPNFAFGLIAERAAQLAGQDWDLGALRLIINGGEAIVPRVTRRFMAALAPLGLPATAMRPAWGMSETSSGEVDDRFDPATATDDDQFVCVGAPFPGFTMRIVDGDDAVVHEGVPGRLQVKGPAVTSGYHLNPEQNAESFTEDGWFETGDLAVLRDGKLTITGRAKDAIIINGHNFHSHELEECVEELDEVERSFTAACAVRTADSSTDELALFFCLKDGVADAEAISLIRAKLQREAGVHASYLVPVTRERIPKTEIGKIQRTLLRTQFEAGEFAAELRRTGAGTDDDTALPNWFHRPVWRRAADGPRPVAPAAGHTLLVADGHGLADALAELLRDRGERCTVLPAGAAHAAQAHGAVDRVVHLASCAPYQELPTGTQELAAAYREGPPALAELVGAVVRANPEGRPVALTVVATHSQWVREGDRVAPARGASTGVVKSVGQEYDWLRATHLDVEPQEPAELAQRILELLDAAGNEPEQALRGGERWVRRIERLPAAPSGTTGLRRGELVVVSGGLGGLAAETAAHLLSVHGVRLLLLGRTVLPPEEAWDEELASGGATAERIAVLRRLRALGEVHYAAADVTDAAAVRAAVRHAEERCSTQAATVIHLAGHFHEAPVTEAGEEDWAEVTRAKVLGAAVLHHLVKDRPGARFLSYSSVNGYFGGANVAGYAAANAFLDALAVHQSTGHGMRAQSLGWTMWDELGLSRGYALKALTEARGYRVLAPGQGVASVDVALRHGTPQVLIGLDHTAPWVAGRLQAPTAPLHRLVGYRTAGSADGRGDLGLPDRYGTRTDCEFAVVAELPVTESGEVDRRRLAEAGGAGAATAAADDRPHSAAEQAIAAIWCDLLGLAEVGVHDNFFDIGGHSLRAAMLLSRLRAELGVDLTIASLFENPTIAGLARQLDPMTAQDPLAVVLPLRREGAAAPLFCLHPGGGISWCYSGLLGGLPDRHPVYGIQARGLNGEEPLPATLDEMVDDYLGQVREIQPAGPYHFLGWSFGGVIAHAMATRLTAEGHRVGVLAMIDAWPADPELDPEFGDDLNVEKEMLGALLADAGYEGPVDEELTRAEALRILRSEGSPLGNLTEESITSLVAIATNNIKLRACELPPYDGDLLLFHADGDDRDADAVTRSWRRFSTGRIDNRPMPYGHNSIIHPKPLAEIGALVGERMADG</sequence>
<dbReference type="InterPro" id="IPR000873">
    <property type="entry name" value="AMP-dep_synth/lig_dom"/>
</dbReference>
<reference evidence="7" key="1">
    <citation type="journal article" date="2011" name="J. Biol. Chem.">
        <title>Identification and Characterization of the Pyridomycin Biosynthetic Gene Cluster of Streptomyces pyridomyceticus NRRL B-2517.</title>
        <authorList>
            <person name="Huang T."/>
            <person name="Wang Y."/>
            <person name="Yin J."/>
            <person name="Du Y."/>
            <person name="Tao M."/>
            <person name="Xu J."/>
            <person name="Chen W."/>
            <person name="Lin S."/>
            <person name="Deng Z."/>
        </authorList>
    </citation>
    <scope>NUCLEOTIDE SEQUENCE</scope>
    <source>
        <strain evidence="7">NRRL B-2517</strain>
    </source>
</reference>
<feature type="compositionally biased region" description="Basic and acidic residues" evidence="5">
    <location>
        <begin position="982"/>
        <end position="992"/>
    </location>
</feature>
<dbReference type="InterPro" id="IPR036736">
    <property type="entry name" value="ACP-like_sf"/>
</dbReference>
<dbReference type="SMART" id="SM00823">
    <property type="entry name" value="PKS_PP"/>
    <property type="match status" value="1"/>
</dbReference>
<protein>
    <submittedName>
        <fullName evidence="7">Putative peptide synthetase</fullName>
    </submittedName>
</protein>
<dbReference type="InterPro" id="IPR045851">
    <property type="entry name" value="AMP-bd_C_sf"/>
</dbReference>
<dbReference type="InterPro" id="IPR001242">
    <property type="entry name" value="Condensation_dom"/>
</dbReference>